<evidence type="ECO:0000313" key="2">
    <source>
        <dbReference type="EnsemblMetazoa" id="AALFPA23_021091.P31125"/>
    </source>
</evidence>
<reference evidence="3" key="1">
    <citation type="journal article" date="2015" name="Proc. Natl. Acad. Sci. U.S.A.">
        <title>Genome sequence of the Asian Tiger mosquito, Aedes albopictus, reveals insights into its biology, genetics, and evolution.</title>
        <authorList>
            <person name="Chen X.G."/>
            <person name="Jiang X."/>
            <person name="Gu J."/>
            <person name="Xu M."/>
            <person name="Wu Y."/>
            <person name="Deng Y."/>
            <person name="Zhang C."/>
            <person name="Bonizzoni M."/>
            <person name="Dermauw W."/>
            <person name="Vontas J."/>
            <person name="Armbruster P."/>
            <person name="Huang X."/>
            <person name="Yang Y."/>
            <person name="Zhang H."/>
            <person name="He W."/>
            <person name="Peng H."/>
            <person name="Liu Y."/>
            <person name="Wu K."/>
            <person name="Chen J."/>
            <person name="Lirakis M."/>
            <person name="Topalis P."/>
            <person name="Van Leeuwen T."/>
            <person name="Hall A.B."/>
            <person name="Jiang X."/>
            <person name="Thorpe C."/>
            <person name="Mueller R.L."/>
            <person name="Sun C."/>
            <person name="Waterhouse R.M."/>
            <person name="Yan G."/>
            <person name="Tu Z.J."/>
            <person name="Fang X."/>
            <person name="James A.A."/>
        </authorList>
    </citation>
    <scope>NUCLEOTIDE SEQUENCE [LARGE SCALE GENOMIC DNA]</scope>
    <source>
        <strain evidence="3">Foshan</strain>
    </source>
</reference>
<reference evidence="2" key="2">
    <citation type="submission" date="2025-05" db="UniProtKB">
        <authorList>
            <consortium name="EnsemblMetazoa"/>
        </authorList>
    </citation>
    <scope>IDENTIFICATION</scope>
    <source>
        <strain evidence="2">Foshan</strain>
    </source>
</reference>
<name>A0ABM1ZRU7_AEDAL</name>
<proteinExistence type="predicted"/>
<sequence>MGRFRSLFADAKMCTQRCSRTVHMIAASMESSSFELVADRRWWYLPETKMLLPSLDADRTKSFQTHFINDRSWTRFVVIDNSSGRQPIGKTDHQPIGKKFPEKEISREDDNHLRRKSTIQLCDDRKESSDPSEMKILRIDLCMQKAMEIIHEGQ</sequence>
<feature type="compositionally biased region" description="Basic and acidic residues" evidence="1">
    <location>
        <begin position="90"/>
        <end position="112"/>
    </location>
</feature>
<feature type="compositionally biased region" description="Basic and acidic residues" evidence="1">
    <location>
        <begin position="122"/>
        <end position="131"/>
    </location>
</feature>
<accession>A0ABM1ZRU7</accession>
<dbReference type="RefSeq" id="XP_029729278.1">
    <property type="nucleotide sequence ID" value="XM_029873418.2"/>
</dbReference>
<dbReference type="EnsemblMetazoa" id="AALFPA23_019557.R28773">
    <property type="protein sequence ID" value="AALFPA23_019557.P28773"/>
    <property type="gene ID" value="AALFPA23_019557"/>
</dbReference>
<dbReference type="GeneID" id="115266563"/>
<dbReference type="EnsemblMetazoa" id="AALFPA23_021091.R31125">
    <property type="protein sequence ID" value="AALFPA23_021091.P31125"/>
    <property type="gene ID" value="AALFPA23_021091"/>
</dbReference>
<dbReference type="GeneID" id="109411077"/>
<organism evidence="2 3">
    <name type="scientific">Aedes albopictus</name>
    <name type="common">Asian tiger mosquito</name>
    <name type="synonym">Stegomyia albopicta</name>
    <dbReference type="NCBI Taxonomy" id="7160"/>
    <lineage>
        <taxon>Eukaryota</taxon>
        <taxon>Metazoa</taxon>
        <taxon>Ecdysozoa</taxon>
        <taxon>Arthropoda</taxon>
        <taxon>Hexapoda</taxon>
        <taxon>Insecta</taxon>
        <taxon>Pterygota</taxon>
        <taxon>Neoptera</taxon>
        <taxon>Endopterygota</taxon>
        <taxon>Diptera</taxon>
        <taxon>Nematocera</taxon>
        <taxon>Culicoidea</taxon>
        <taxon>Culicidae</taxon>
        <taxon>Culicinae</taxon>
        <taxon>Aedini</taxon>
        <taxon>Aedes</taxon>
        <taxon>Stegomyia</taxon>
    </lineage>
</organism>
<evidence type="ECO:0000256" key="1">
    <source>
        <dbReference type="SAM" id="MobiDB-lite"/>
    </source>
</evidence>
<feature type="region of interest" description="Disordered" evidence="1">
    <location>
        <begin position="84"/>
        <end position="131"/>
    </location>
</feature>
<evidence type="ECO:0008006" key="4">
    <source>
        <dbReference type="Google" id="ProtNLM"/>
    </source>
</evidence>
<dbReference type="RefSeq" id="XP_029728764.2">
    <property type="nucleotide sequence ID" value="XM_029872904.2"/>
</dbReference>
<evidence type="ECO:0000313" key="3">
    <source>
        <dbReference type="Proteomes" id="UP000069940"/>
    </source>
</evidence>
<protein>
    <recommendedName>
        <fullName evidence="4">Secreted protein</fullName>
    </recommendedName>
</protein>
<dbReference type="Proteomes" id="UP000069940">
    <property type="component" value="Unassembled WGS sequence"/>
</dbReference>
<keyword evidence="3" id="KW-1185">Reference proteome</keyword>